<comment type="function">
    <text evidence="19">5'-&gt;3' double-stranded DNA exonuclease which may also possess a cryptic 3'-&gt;5' double-stranded DNA exonuclease activity. Functions in DNA mismatch repair (MMR) to excise mismatch-containing DNA tracts directed by strand breaks located either 5' or 3' to the mismatch. Also exhibits endonuclease activity against 5'-overhanging flap structures similar to those generated by displacement synthesis when DNA polymerase encounters the 5'-end of a downstream Okazaki fragment. Required for somatic hypermutation (SHM) and class switch recombination (CSR) of immunoglobulin genes. Essential for male and female meiosis.</text>
</comment>
<feature type="domain" description="XPG N-terminal" evidence="23">
    <location>
        <begin position="1"/>
        <end position="103"/>
    </location>
</feature>
<dbReference type="Pfam" id="PF00867">
    <property type="entry name" value="XPG_I"/>
    <property type="match status" value="1"/>
</dbReference>
<dbReference type="CDD" id="cd09857">
    <property type="entry name" value="PIN_EXO1"/>
    <property type="match status" value="1"/>
</dbReference>
<evidence type="ECO:0000256" key="7">
    <source>
        <dbReference type="ARBA" id="ARBA00022759"/>
    </source>
</evidence>
<evidence type="ECO:0000256" key="13">
    <source>
        <dbReference type="ARBA" id="ARBA00022881"/>
    </source>
</evidence>
<dbReference type="GO" id="GO:0003677">
    <property type="term" value="F:DNA binding"/>
    <property type="evidence" value="ECO:0007669"/>
    <property type="project" value="UniProtKB-KW"/>
</dbReference>
<dbReference type="Gene3D" id="3.40.50.1010">
    <property type="entry name" value="5'-nuclease"/>
    <property type="match status" value="1"/>
</dbReference>
<keyword evidence="11" id="KW-0460">Magnesium</keyword>
<dbReference type="FunFam" id="1.10.150.20:FF:000011">
    <property type="entry name" value="exonuclease 1"/>
    <property type="match status" value="1"/>
</dbReference>
<keyword evidence="4" id="KW-0597">Phosphoprotein</keyword>
<dbReference type="CDD" id="cd09908">
    <property type="entry name" value="H3TH_EXO1"/>
    <property type="match status" value="1"/>
</dbReference>
<dbReference type="PRINTS" id="PR00853">
    <property type="entry name" value="XPGRADSUPER"/>
</dbReference>
<keyword evidence="13" id="KW-0267">Excision nuclease</keyword>
<evidence type="ECO:0000256" key="15">
    <source>
        <dbReference type="ARBA" id="ARBA00023125"/>
    </source>
</evidence>
<comment type="subunit">
    <text evidence="20">Interacts with the MLH1-PMS2 heterodimer via MLH1. Interacts with MSH3. Interacts with the MSH2-MSH6 heterodimer via MSH2, and this interaction may increase the processivity of the 5'-&gt;3' exonuclease activity. Interacts with PCNA, and this interaction may both stimulate the cryptic 3'-&gt;5' exonuclease activity and suppress the 5'-&gt;3' exonuclease activity. Interacts with WRN, and this interaction stimulates both the 5'-&gt;3' exonuclease activity and cleavage of 5'-overhanging flap structures. Interacts with RECQL/RECQ1, and this interaction stimulates cleavage of 5'-overhanging flap structures. Interacts with DNA helicase ZGRF1; the interaction is increased following DNA damage induction.</text>
</comment>
<dbReference type="InterPro" id="IPR029060">
    <property type="entry name" value="PIN-like_dom_sf"/>
</dbReference>
<dbReference type="Pfam" id="PF00752">
    <property type="entry name" value="XPG_N"/>
    <property type="match status" value="1"/>
</dbReference>
<evidence type="ECO:0000313" key="24">
    <source>
        <dbReference type="EMBL" id="CCO14148.1"/>
    </source>
</evidence>
<reference evidence="24 25" key="1">
    <citation type="submission" date="2011-10" db="EMBL/GenBank/DDBJ databases">
        <authorList>
            <person name="Genoscope - CEA"/>
        </authorList>
    </citation>
    <scope>NUCLEOTIDE SEQUENCE [LARGE SCALE GENOMIC DNA]</scope>
    <source>
        <strain evidence="24 25">RCC 1105</strain>
    </source>
</reference>
<evidence type="ECO:0000256" key="2">
    <source>
        <dbReference type="ARBA" id="ARBA00004123"/>
    </source>
</evidence>
<dbReference type="SMART" id="SM00484">
    <property type="entry name" value="XPGI"/>
    <property type="match status" value="1"/>
</dbReference>
<dbReference type="Gene3D" id="1.10.150.20">
    <property type="entry name" value="5' to 3' exonuclease, C-terminal subdomain"/>
    <property type="match status" value="1"/>
</dbReference>
<feature type="compositionally biased region" description="Basic and acidic residues" evidence="21">
    <location>
        <begin position="500"/>
        <end position="509"/>
    </location>
</feature>
<dbReference type="InterPro" id="IPR006086">
    <property type="entry name" value="XPG-I_dom"/>
</dbReference>
<keyword evidence="8" id="KW-0227">DNA damage</keyword>
<dbReference type="GO" id="GO:0046872">
    <property type="term" value="F:metal ion binding"/>
    <property type="evidence" value="ECO:0007669"/>
    <property type="project" value="UniProtKB-KW"/>
</dbReference>
<keyword evidence="25" id="KW-1185">Reference proteome</keyword>
<comment type="subcellular location">
    <subcellularLocation>
        <location evidence="2">Nucleus</location>
    </subcellularLocation>
</comment>
<feature type="compositionally biased region" description="Low complexity" evidence="21">
    <location>
        <begin position="362"/>
        <end position="380"/>
    </location>
</feature>
<dbReference type="InterPro" id="IPR037315">
    <property type="entry name" value="EXO1_H3TH"/>
</dbReference>
<dbReference type="GO" id="GO:0017108">
    <property type="term" value="F:5'-flap endonuclease activity"/>
    <property type="evidence" value="ECO:0007669"/>
    <property type="project" value="TreeGrafter"/>
</dbReference>
<keyword evidence="17" id="KW-0539">Nucleus</keyword>
<proteinExistence type="inferred from homology"/>
<evidence type="ECO:0000256" key="6">
    <source>
        <dbReference type="ARBA" id="ARBA00022723"/>
    </source>
</evidence>
<evidence type="ECO:0000256" key="14">
    <source>
        <dbReference type="ARBA" id="ARBA00022990"/>
    </source>
</evidence>
<feature type="domain" description="XPG-I" evidence="22">
    <location>
        <begin position="144"/>
        <end position="211"/>
    </location>
</feature>
<feature type="region of interest" description="Disordered" evidence="21">
    <location>
        <begin position="583"/>
        <end position="621"/>
    </location>
</feature>
<keyword evidence="15" id="KW-0238">DNA-binding</keyword>
<dbReference type="PANTHER" id="PTHR11081:SF65">
    <property type="entry name" value="DNA DAMAGE-INDUCIBLE PROTEIN DIN7-RELATED"/>
    <property type="match status" value="1"/>
</dbReference>
<dbReference type="eggNOG" id="KOG2518">
    <property type="taxonomic scope" value="Eukaryota"/>
</dbReference>
<dbReference type="GeneID" id="19018048"/>
<dbReference type="SUPFAM" id="SSF47807">
    <property type="entry name" value="5' to 3' exonuclease, C-terminal subdomain"/>
    <property type="match status" value="1"/>
</dbReference>
<evidence type="ECO:0000256" key="12">
    <source>
        <dbReference type="ARBA" id="ARBA00022859"/>
    </source>
</evidence>
<evidence type="ECO:0000256" key="1">
    <source>
        <dbReference type="ARBA" id="ARBA00001946"/>
    </source>
</evidence>
<keyword evidence="5" id="KW-0540">Nuclease</keyword>
<keyword evidence="18" id="KW-0469">Meiosis</keyword>
<dbReference type="InterPro" id="IPR006085">
    <property type="entry name" value="XPG_DNA_repair_N"/>
</dbReference>
<evidence type="ECO:0000256" key="9">
    <source>
        <dbReference type="ARBA" id="ARBA00022801"/>
    </source>
</evidence>
<dbReference type="InterPro" id="IPR006084">
    <property type="entry name" value="XPG/Rad2"/>
</dbReference>
<dbReference type="EMBL" id="FO082278">
    <property type="protein sequence ID" value="CCO14148.1"/>
    <property type="molecule type" value="Genomic_DNA"/>
</dbReference>
<accession>K8EY14</accession>
<feature type="compositionally biased region" description="Low complexity" evidence="21">
    <location>
        <begin position="593"/>
        <end position="604"/>
    </location>
</feature>
<dbReference type="RefSeq" id="XP_007515269.1">
    <property type="nucleotide sequence ID" value="XM_007515207.1"/>
</dbReference>
<evidence type="ECO:0000256" key="10">
    <source>
        <dbReference type="ARBA" id="ARBA00022839"/>
    </source>
</evidence>
<evidence type="ECO:0000256" key="20">
    <source>
        <dbReference type="ARBA" id="ARBA00064664"/>
    </source>
</evidence>
<organism evidence="24 25">
    <name type="scientific">Bathycoccus prasinos</name>
    <dbReference type="NCBI Taxonomy" id="41875"/>
    <lineage>
        <taxon>Eukaryota</taxon>
        <taxon>Viridiplantae</taxon>
        <taxon>Chlorophyta</taxon>
        <taxon>Mamiellophyceae</taxon>
        <taxon>Mamiellales</taxon>
        <taxon>Bathycoccaceae</taxon>
        <taxon>Bathycoccus</taxon>
    </lineage>
</organism>
<dbReference type="InterPro" id="IPR036279">
    <property type="entry name" value="5-3_exonuclease_C_sf"/>
</dbReference>
<dbReference type="GO" id="GO:0006281">
    <property type="term" value="P:DNA repair"/>
    <property type="evidence" value="ECO:0007669"/>
    <property type="project" value="UniProtKB-KW"/>
</dbReference>
<keyword evidence="9" id="KW-0378">Hydrolase</keyword>
<sequence>MGISSLLLNIKSITKSGTHISAHKDSKIAVDSYCWLHKCAYSCSRELVENCGNQDVFVHAFLNRARMLKNSTGSSEVTYVFDGASLPSKAREEKQRRQRREAAKDMARKAWSEGNRKLAFDCYGKALDVTFEMAKRVMDAIEREGLGRVLVAPFEADAQLAYLCKNGYADVVITEDSDMLAHGAPIVFYKMDNNGIGDEIRYEDLPRNRGLRFDQFTPDLFLQMCCMSGCDYLPSLPNVGMKKAHQAMRKCREYGAALRSFKFEGIRVDKEYESGFRDALITFKHALVYCPTRKKCVNLSDCAEDDGVPCEDVLNLRFSKEDEKRLLGERRVDAVCEGVANGKLHPVSLKPYPPQRELPKSNRNFSTNTTTTNNSNNRMTMNNYFTNRKDEGGAMIFGQQHQHQPRSANTSNAPKMQPNRPIVRSTFFANALKDDEEEKNRREALKRYAAKPSTFDAFEYSNNSALLPMNRATPELSLQSPMKKRVVKKFDLYGTASKNTPEDTKKKSMVESSPSALLNTAVRKSPRLTKIRSSALDNNDDDDNATPATGKKTVDFLENFRFDSTSSKKKALSGRKTTVIPSTVSVGKKKKAVSSLPKTTTTTTSKKKRRTSKRLSAGGERTSAAALFSEFALHSNNDEK</sequence>
<dbReference type="GO" id="GO:0035312">
    <property type="term" value="F:5'-3' DNA exonuclease activity"/>
    <property type="evidence" value="ECO:0007669"/>
    <property type="project" value="InterPro"/>
</dbReference>
<evidence type="ECO:0000259" key="22">
    <source>
        <dbReference type="SMART" id="SM00484"/>
    </source>
</evidence>
<evidence type="ECO:0000256" key="19">
    <source>
        <dbReference type="ARBA" id="ARBA00057694"/>
    </source>
</evidence>
<feature type="region of interest" description="Disordered" evidence="21">
    <location>
        <begin position="495"/>
        <end position="550"/>
    </location>
</feature>
<evidence type="ECO:0000256" key="18">
    <source>
        <dbReference type="ARBA" id="ARBA00023254"/>
    </source>
</evidence>
<evidence type="ECO:0000256" key="16">
    <source>
        <dbReference type="ARBA" id="ARBA00023204"/>
    </source>
</evidence>
<evidence type="ECO:0000256" key="21">
    <source>
        <dbReference type="SAM" id="MobiDB-lite"/>
    </source>
</evidence>
<keyword evidence="10 24" id="KW-0269">Exonuclease</keyword>
<evidence type="ECO:0000256" key="5">
    <source>
        <dbReference type="ARBA" id="ARBA00022722"/>
    </source>
</evidence>
<dbReference type="STRING" id="41875.K8EY14"/>
<dbReference type="Proteomes" id="UP000198341">
    <property type="component" value="Chromosome 1"/>
</dbReference>
<dbReference type="PANTHER" id="PTHR11081">
    <property type="entry name" value="FLAP ENDONUCLEASE FAMILY MEMBER"/>
    <property type="match status" value="1"/>
</dbReference>
<evidence type="ECO:0000259" key="23">
    <source>
        <dbReference type="SMART" id="SM00485"/>
    </source>
</evidence>
<dbReference type="KEGG" id="bpg:Bathy01g03130"/>
<dbReference type="GO" id="GO:0005634">
    <property type="term" value="C:nucleus"/>
    <property type="evidence" value="ECO:0007669"/>
    <property type="project" value="UniProtKB-SubCell"/>
</dbReference>
<dbReference type="OrthoDB" id="26491at2759"/>
<evidence type="ECO:0000256" key="3">
    <source>
        <dbReference type="ARBA" id="ARBA00010563"/>
    </source>
</evidence>
<dbReference type="GO" id="GO:0002376">
    <property type="term" value="P:immune system process"/>
    <property type="evidence" value="ECO:0007669"/>
    <property type="project" value="UniProtKB-KW"/>
</dbReference>
<keyword evidence="16" id="KW-0234">DNA repair</keyword>
<dbReference type="AlphaFoldDB" id="K8EY14"/>
<evidence type="ECO:0000256" key="4">
    <source>
        <dbReference type="ARBA" id="ARBA00022553"/>
    </source>
</evidence>
<keyword evidence="12" id="KW-0391">Immunity</keyword>
<dbReference type="SMART" id="SM00485">
    <property type="entry name" value="XPGN"/>
    <property type="match status" value="1"/>
</dbReference>
<evidence type="ECO:0000256" key="11">
    <source>
        <dbReference type="ARBA" id="ARBA00022842"/>
    </source>
</evidence>
<comment type="similarity">
    <text evidence="3">Belongs to the XPG/RAD2 endonuclease family. EXO1 subfamily.</text>
</comment>
<keyword evidence="14" id="KW-0007">Acetylation</keyword>
<evidence type="ECO:0000256" key="17">
    <source>
        <dbReference type="ARBA" id="ARBA00023242"/>
    </source>
</evidence>
<keyword evidence="6" id="KW-0479">Metal-binding</keyword>
<dbReference type="GO" id="GO:0051321">
    <property type="term" value="P:meiotic cell cycle"/>
    <property type="evidence" value="ECO:0007669"/>
    <property type="project" value="UniProtKB-KW"/>
</dbReference>
<evidence type="ECO:0000313" key="25">
    <source>
        <dbReference type="Proteomes" id="UP000198341"/>
    </source>
</evidence>
<dbReference type="FunFam" id="3.40.50.1010:FF:000111">
    <property type="entry name" value="Exonuclease 1"/>
    <property type="match status" value="1"/>
</dbReference>
<gene>
    <name evidence="24" type="ORF">Bathy01g03130</name>
</gene>
<dbReference type="InterPro" id="IPR044752">
    <property type="entry name" value="PIN-like_EXO1"/>
</dbReference>
<protein>
    <submittedName>
        <fullName evidence="24">Exonuclease</fullName>
    </submittedName>
</protein>
<keyword evidence="7" id="KW-0255">Endonuclease</keyword>
<feature type="region of interest" description="Disordered" evidence="21">
    <location>
        <begin position="346"/>
        <end position="380"/>
    </location>
</feature>
<comment type="cofactor">
    <cofactor evidence="1">
        <name>Mg(2+)</name>
        <dbReference type="ChEBI" id="CHEBI:18420"/>
    </cofactor>
</comment>
<dbReference type="SUPFAM" id="SSF88723">
    <property type="entry name" value="PIN domain-like"/>
    <property type="match status" value="1"/>
</dbReference>
<evidence type="ECO:0000256" key="8">
    <source>
        <dbReference type="ARBA" id="ARBA00022763"/>
    </source>
</evidence>
<name>K8EY14_9CHLO</name>